<dbReference type="Gene3D" id="1.20.1250.20">
    <property type="entry name" value="MFS general substrate transporter like domains"/>
    <property type="match status" value="2"/>
</dbReference>
<keyword evidence="4 7" id="KW-0812">Transmembrane</keyword>
<feature type="transmembrane region" description="Helical" evidence="7">
    <location>
        <begin position="257"/>
        <end position="276"/>
    </location>
</feature>
<dbReference type="InterPro" id="IPR050189">
    <property type="entry name" value="MFS_Efflux_Transporters"/>
</dbReference>
<evidence type="ECO:0000256" key="2">
    <source>
        <dbReference type="ARBA" id="ARBA00022448"/>
    </source>
</evidence>
<dbReference type="Proteomes" id="UP000824260">
    <property type="component" value="Unassembled WGS sequence"/>
</dbReference>
<feature type="transmembrane region" description="Helical" evidence="7">
    <location>
        <begin position="288"/>
        <end position="306"/>
    </location>
</feature>
<keyword evidence="6 7" id="KW-0472">Membrane</keyword>
<evidence type="ECO:0000256" key="3">
    <source>
        <dbReference type="ARBA" id="ARBA00022475"/>
    </source>
</evidence>
<dbReference type="Pfam" id="PF07690">
    <property type="entry name" value="MFS_1"/>
    <property type="match status" value="1"/>
</dbReference>
<evidence type="ECO:0000256" key="7">
    <source>
        <dbReference type="SAM" id="Phobius"/>
    </source>
</evidence>
<reference evidence="9" key="1">
    <citation type="submission" date="2020-10" db="EMBL/GenBank/DDBJ databases">
        <authorList>
            <person name="Gilroy R."/>
        </authorList>
    </citation>
    <scope>NUCLEOTIDE SEQUENCE</scope>
    <source>
        <strain evidence="9">ChiSjej6B24-2974</strain>
    </source>
</reference>
<reference evidence="9" key="2">
    <citation type="journal article" date="2021" name="PeerJ">
        <title>Extensive microbial diversity within the chicken gut microbiome revealed by metagenomics and culture.</title>
        <authorList>
            <person name="Gilroy R."/>
            <person name="Ravi A."/>
            <person name="Getino M."/>
            <person name="Pursley I."/>
            <person name="Horton D.L."/>
            <person name="Alikhan N.F."/>
            <person name="Baker D."/>
            <person name="Gharbi K."/>
            <person name="Hall N."/>
            <person name="Watson M."/>
            <person name="Adriaenssens E.M."/>
            <person name="Foster-Nyarko E."/>
            <person name="Jarju S."/>
            <person name="Secka A."/>
            <person name="Antonio M."/>
            <person name="Oren A."/>
            <person name="Chaudhuri R.R."/>
            <person name="La Ragione R."/>
            <person name="Hildebrand F."/>
            <person name="Pallen M.J."/>
        </authorList>
    </citation>
    <scope>NUCLEOTIDE SEQUENCE</scope>
    <source>
        <strain evidence="9">ChiSjej6B24-2974</strain>
    </source>
</reference>
<dbReference type="InterPro" id="IPR011701">
    <property type="entry name" value="MFS"/>
</dbReference>
<protein>
    <submittedName>
        <fullName evidence="9">MFS transporter</fullName>
    </submittedName>
</protein>
<keyword evidence="5 7" id="KW-1133">Transmembrane helix</keyword>
<sequence>MDMRQMQRRGKAAGWLSVAILLFFGWCAIWIYRTMLTPIYDEIQATTQAQSAASMGMISSVYFFGYVAMQIPGGILMDKFGIRKILVPGMCLFNAGVLIVGFAQGIGVVYAGSLLAGLGSGAYYSGAFTLSTRLIPAARKSFLTAFINSGCAVGMILGLCASTFAVKSCGMDWHYLAFGLFALTLVWIAFFARALEGPGQALGKGGPGFRFADVRPLLGRSQLASYFYYFCTCYGYYMISTWLPSFLLNERAFQGTLAGYCSTVVAIVSIPTAMLFGKVIDRTASHRTAYLVALQALAAISLALLASCRQQVVILLLLAIYAICGKQVIDAMIVQHVTRDLQPTQLSTGLGVFNFFGMSASIIAPSLTGALSDATGTLATGFVVAAALMLASTAIFKAVNRKGENQNA</sequence>
<accession>A0A9D0ZQW3</accession>
<dbReference type="EMBL" id="DVFZ01000108">
    <property type="protein sequence ID" value="HIQ83789.1"/>
    <property type="molecule type" value="Genomic_DNA"/>
</dbReference>
<dbReference type="GO" id="GO:0005886">
    <property type="term" value="C:plasma membrane"/>
    <property type="evidence" value="ECO:0007669"/>
    <property type="project" value="UniProtKB-SubCell"/>
</dbReference>
<evidence type="ECO:0000256" key="6">
    <source>
        <dbReference type="ARBA" id="ARBA00023136"/>
    </source>
</evidence>
<feature type="transmembrane region" description="Helical" evidence="7">
    <location>
        <begin position="173"/>
        <end position="195"/>
    </location>
</feature>
<comment type="caution">
    <text evidence="9">The sequence shown here is derived from an EMBL/GenBank/DDBJ whole genome shotgun (WGS) entry which is preliminary data.</text>
</comment>
<proteinExistence type="predicted"/>
<dbReference type="InterPro" id="IPR020846">
    <property type="entry name" value="MFS_dom"/>
</dbReference>
<evidence type="ECO:0000259" key="8">
    <source>
        <dbReference type="PROSITE" id="PS50850"/>
    </source>
</evidence>
<name>A0A9D0ZQW3_9FIRM</name>
<organism evidence="9 10">
    <name type="scientific">Candidatus Pullichristensenella stercorigallinarum</name>
    <dbReference type="NCBI Taxonomy" id="2840909"/>
    <lineage>
        <taxon>Bacteria</taxon>
        <taxon>Bacillati</taxon>
        <taxon>Bacillota</taxon>
        <taxon>Clostridia</taxon>
        <taxon>Candidatus Pullichristensenella</taxon>
    </lineage>
</organism>
<evidence type="ECO:0000256" key="5">
    <source>
        <dbReference type="ARBA" id="ARBA00022989"/>
    </source>
</evidence>
<dbReference type="InterPro" id="IPR036259">
    <property type="entry name" value="MFS_trans_sf"/>
</dbReference>
<evidence type="ECO:0000313" key="10">
    <source>
        <dbReference type="Proteomes" id="UP000824260"/>
    </source>
</evidence>
<gene>
    <name evidence="9" type="ORF">IAA52_11900</name>
</gene>
<dbReference type="SUPFAM" id="SSF103473">
    <property type="entry name" value="MFS general substrate transporter"/>
    <property type="match status" value="1"/>
</dbReference>
<feature type="transmembrane region" description="Helical" evidence="7">
    <location>
        <begin position="142"/>
        <end position="167"/>
    </location>
</feature>
<feature type="transmembrane region" description="Helical" evidence="7">
    <location>
        <begin position="52"/>
        <end position="73"/>
    </location>
</feature>
<dbReference type="PANTHER" id="PTHR43124">
    <property type="entry name" value="PURINE EFFLUX PUMP PBUE"/>
    <property type="match status" value="1"/>
</dbReference>
<comment type="subcellular location">
    <subcellularLocation>
        <location evidence="1">Cell membrane</location>
        <topology evidence="1">Multi-pass membrane protein</topology>
    </subcellularLocation>
</comment>
<dbReference type="AlphaFoldDB" id="A0A9D0ZQW3"/>
<feature type="transmembrane region" description="Helical" evidence="7">
    <location>
        <begin position="376"/>
        <end position="396"/>
    </location>
</feature>
<dbReference type="PROSITE" id="PS50850">
    <property type="entry name" value="MFS"/>
    <property type="match status" value="1"/>
</dbReference>
<keyword evidence="2" id="KW-0813">Transport</keyword>
<feature type="transmembrane region" description="Helical" evidence="7">
    <location>
        <begin position="12"/>
        <end position="32"/>
    </location>
</feature>
<evidence type="ECO:0000256" key="1">
    <source>
        <dbReference type="ARBA" id="ARBA00004651"/>
    </source>
</evidence>
<evidence type="ECO:0000256" key="4">
    <source>
        <dbReference type="ARBA" id="ARBA00022692"/>
    </source>
</evidence>
<feature type="transmembrane region" description="Helical" evidence="7">
    <location>
        <begin position="312"/>
        <end position="334"/>
    </location>
</feature>
<feature type="domain" description="Major facilitator superfamily (MFS) profile" evidence="8">
    <location>
        <begin position="18"/>
        <end position="404"/>
    </location>
</feature>
<feature type="transmembrane region" description="Helical" evidence="7">
    <location>
        <begin position="226"/>
        <end position="245"/>
    </location>
</feature>
<feature type="transmembrane region" description="Helical" evidence="7">
    <location>
        <begin position="346"/>
        <end position="364"/>
    </location>
</feature>
<keyword evidence="3" id="KW-1003">Cell membrane</keyword>
<dbReference type="GO" id="GO:0022857">
    <property type="term" value="F:transmembrane transporter activity"/>
    <property type="evidence" value="ECO:0007669"/>
    <property type="project" value="InterPro"/>
</dbReference>
<evidence type="ECO:0000313" key="9">
    <source>
        <dbReference type="EMBL" id="HIQ83789.1"/>
    </source>
</evidence>
<dbReference type="PANTHER" id="PTHR43124:SF3">
    <property type="entry name" value="CHLORAMPHENICOL EFFLUX PUMP RV0191"/>
    <property type="match status" value="1"/>
</dbReference>